<proteinExistence type="predicted"/>
<reference evidence="3 6" key="2">
    <citation type="submission" date="2020-10" db="EMBL/GenBank/DDBJ databases">
        <title>Campylobacter californiensis sp. nov. isolated from cattle and feral swine in California.</title>
        <authorList>
            <person name="Miller W.G."/>
        </authorList>
    </citation>
    <scope>NUCLEOTIDE SEQUENCE [LARGE SCALE GENOMIC DNA]</scope>
    <source>
        <strain evidence="3 6">RM12919</strain>
    </source>
</reference>
<dbReference type="AlphaFoldDB" id="A0AAW3ZUR2"/>
<sequence>MRKFLALVAVGLLGVLNAQTLKVGMSMDYPPFEFINDQAKPSGFDVELIEAISKKIGVEVTLHNISFDGLIPALKAGKINAVMSAMSATDDRRKSVDFTDSYYATENLFIRKKGSDINENNIKGKKIGVQLGTVQEAAANMIEGAKVVPSDNILGAIMGLKVGKVDIVLVDSSIGYGYLKQNSDLEEFLKLPDGSEGFSIAFDKGKQTEIIGKINKALEELKADGTFDAIAKKYDLQ</sequence>
<dbReference type="Pfam" id="PF00497">
    <property type="entry name" value="SBP_bac_3"/>
    <property type="match status" value="1"/>
</dbReference>
<evidence type="ECO:0000313" key="6">
    <source>
        <dbReference type="Proteomes" id="UP001318760"/>
    </source>
</evidence>
<keyword evidence="1" id="KW-0732">Signal</keyword>
<evidence type="ECO:0000313" key="5">
    <source>
        <dbReference type="Proteomes" id="UP000650616"/>
    </source>
</evidence>
<dbReference type="PANTHER" id="PTHR35936">
    <property type="entry name" value="MEMBRANE-BOUND LYTIC MUREIN TRANSGLYCOSYLASE F"/>
    <property type="match status" value="1"/>
</dbReference>
<dbReference type="Proteomes" id="UP001318760">
    <property type="component" value="Unassembled WGS sequence"/>
</dbReference>
<organism evidence="4 5">
    <name type="scientific">Campylobacter californiensis</name>
    <dbReference type="NCBI Taxonomy" id="1032243"/>
    <lineage>
        <taxon>Bacteria</taxon>
        <taxon>Pseudomonadati</taxon>
        <taxon>Campylobacterota</taxon>
        <taxon>Epsilonproteobacteria</taxon>
        <taxon>Campylobacterales</taxon>
        <taxon>Campylobacteraceae</taxon>
        <taxon>Campylobacter</taxon>
    </lineage>
</organism>
<evidence type="ECO:0000313" key="3">
    <source>
        <dbReference type="EMBL" id="MBE2986950.1"/>
    </source>
</evidence>
<dbReference type="RefSeq" id="WP_169936292.1">
    <property type="nucleotide sequence ID" value="NZ_CP012545.1"/>
</dbReference>
<name>A0AAW3ZUR2_9BACT</name>
<evidence type="ECO:0000256" key="1">
    <source>
        <dbReference type="ARBA" id="ARBA00022729"/>
    </source>
</evidence>
<comment type="caution">
    <text evidence="4">The sequence shown here is derived from an EMBL/GenBank/DDBJ whole genome shotgun (WGS) entry which is preliminary data.</text>
</comment>
<accession>A0AAW3ZUR2</accession>
<dbReference type="PANTHER" id="PTHR35936:SF17">
    <property type="entry name" value="ARGININE-BINDING EXTRACELLULAR PROTEIN ARTP"/>
    <property type="match status" value="1"/>
</dbReference>
<dbReference type="Gene3D" id="3.40.190.10">
    <property type="entry name" value="Periplasmic binding protein-like II"/>
    <property type="match status" value="2"/>
</dbReference>
<dbReference type="InterPro" id="IPR001638">
    <property type="entry name" value="Solute-binding_3/MltF_N"/>
</dbReference>
<keyword evidence="5" id="KW-1185">Reference proteome</keyword>
<evidence type="ECO:0000259" key="2">
    <source>
        <dbReference type="SMART" id="SM00062"/>
    </source>
</evidence>
<evidence type="ECO:0000313" key="4">
    <source>
        <dbReference type="EMBL" id="MBE3608382.1"/>
    </source>
</evidence>
<dbReference type="Proteomes" id="UP000650616">
    <property type="component" value="Unassembled WGS sequence"/>
</dbReference>
<protein>
    <submittedName>
        <fullName evidence="4">Transporter substrate-binding domain-containing protein</fullName>
    </submittedName>
</protein>
<dbReference type="SMART" id="SM00062">
    <property type="entry name" value="PBPb"/>
    <property type="match status" value="1"/>
</dbReference>
<dbReference type="EMBL" id="LIWG01000007">
    <property type="protein sequence ID" value="MBE3608382.1"/>
    <property type="molecule type" value="Genomic_DNA"/>
</dbReference>
<dbReference type="SUPFAM" id="SSF53850">
    <property type="entry name" value="Periplasmic binding protein-like II"/>
    <property type="match status" value="1"/>
</dbReference>
<feature type="domain" description="Solute-binding protein family 3/N-terminal" evidence="2">
    <location>
        <begin position="20"/>
        <end position="235"/>
    </location>
</feature>
<gene>
    <name evidence="3" type="ORF">CCAL12919_07435</name>
    <name evidence="4" type="ORF">CCAL9337_06555</name>
</gene>
<reference evidence="4 5" key="1">
    <citation type="submission" date="2015-08" db="EMBL/GenBank/DDBJ databases">
        <title>Comparative genomics of the Campylobacter concisus group.</title>
        <authorList>
            <person name="Yee E."/>
            <person name="Chapman M.H."/>
            <person name="Huynh S."/>
            <person name="Bono J.L."/>
            <person name="On S.L."/>
            <person name="St Leger J."/>
            <person name="Foster G."/>
            <person name="Parker C.T."/>
            <person name="Miller W.G."/>
        </authorList>
    </citation>
    <scope>NUCLEOTIDE SEQUENCE [LARGE SCALE GENOMIC DNA]</scope>
    <source>
        <strain evidence="4 5">RM9337</strain>
    </source>
</reference>
<dbReference type="EMBL" id="JADBHS010000014">
    <property type="protein sequence ID" value="MBE2986950.1"/>
    <property type="molecule type" value="Genomic_DNA"/>
</dbReference>